<feature type="domain" description="Peptidase M20 dimerisation" evidence="12">
    <location>
        <begin position="219"/>
        <end position="325"/>
    </location>
</feature>
<comment type="similarity">
    <text evidence="4">Belongs to the peptidase M20A family.</text>
</comment>
<evidence type="ECO:0000256" key="1">
    <source>
        <dbReference type="ARBA" id="ARBA00001941"/>
    </source>
</evidence>
<dbReference type="GO" id="GO:0046872">
    <property type="term" value="F:metal ion binding"/>
    <property type="evidence" value="ECO:0007669"/>
    <property type="project" value="UniProtKB-KW"/>
</dbReference>
<comment type="pathway">
    <text evidence="3">Amino-acid biosynthesis; L-lysine biosynthesis via DAP pathway; LL-2,6-diaminopimelate from (S)-tetrahydrodipicolinate (succinylase route): step 3/3.</text>
</comment>
<dbReference type="InterPro" id="IPR050072">
    <property type="entry name" value="Peptidase_M20A"/>
</dbReference>
<evidence type="ECO:0000256" key="11">
    <source>
        <dbReference type="ARBA" id="ARBA00051301"/>
    </source>
</evidence>
<dbReference type="GO" id="GO:0009014">
    <property type="term" value="F:succinyl-diaminopimelate desuccinylase activity"/>
    <property type="evidence" value="ECO:0007669"/>
    <property type="project" value="UniProtKB-EC"/>
</dbReference>
<evidence type="ECO:0000313" key="14">
    <source>
        <dbReference type="Proteomes" id="UP000464178"/>
    </source>
</evidence>
<keyword evidence="10" id="KW-0170">Cobalt</keyword>
<evidence type="ECO:0000256" key="8">
    <source>
        <dbReference type="ARBA" id="ARBA00022801"/>
    </source>
</evidence>
<organism evidence="13 14">
    <name type="scientific">Gemmata massiliana</name>
    <dbReference type="NCBI Taxonomy" id="1210884"/>
    <lineage>
        <taxon>Bacteria</taxon>
        <taxon>Pseudomonadati</taxon>
        <taxon>Planctomycetota</taxon>
        <taxon>Planctomycetia</taxon>
        <taxon>Gemmatales</taxon>
        <taxon>Gemmataceae</taxon>
        <taxon>Gemmata</taxon>
    </lineage>
</organism>
<dbReference type="Pfam" id="PF01546">
    <property type="entry name" value="Peptidase_M20"/>
    <property type="match status" value="1"/>
</dbReference>
<keyword evidence="14" id="KW-1185">Reference proteome</keyword>
<evidence type="ECO:0000256" key="4">
    <source>
        <dbReference type="ARBA" id="ARBA00006247"/>
    </source>
</evidence>
<evidence type="ECO:0000256" key="3">
    <source>
        <dbReference type="ARBA" id="ARBA00005130"/>
    </source>
</evidence>
<evidence type="ECO:0000256" key="5">
    <source>
        <dbReference type="ARBA" id="ARBA00011921"/>
    </source>
</evidence>
<reference evidence="13 14" key="1">
    <citation type="submission" date="2019-05" db="EMBL/GenBank/DDBJ databases">
        <authorList>
            <consortium name="Science for Life Laboratories"/>
        </authorList>
    </citation>
    <scope>NUCLEOTIDE SEQUENCE [LARGE SCALE GENOMIC DNA]</scope>
    <source>
        <strain evidence="13">Soil9</strain>
    </source>
</reference>
<dbReference type="AlphaFoldDB" id="A0A6P2CRK7"/>
<evidence type="ECO:0000259" key="12">
    <source>
        <dbReference type="Pfam" id="PF07687"/>
    </source>
</evidence>
<dbReference type="CDD" id="cd03894">
    <property type="entry name" value="M20_ArgE"/>
    <property type="match status" value="1"/>
</dbReference>
<dbReference type="InterPro" id="IPR002933">
    <property type="entry name" value="Peptidase_M20"/>
</dbReference>
<dbReference type="InterPro" id="IPR010182">
    <property type="entry name" value="ArgE/DapE"/>
</dbReference>
<dbReference type="NCBIfam" id="TIGR01910">
    <property type="entry name" value="DapE-ArgE"/>
    <property type="match status" value="1"/>
</dbReference>
<evidence type="ECO:0000256" key="2">
    <source>
        <dbReference type="ARBA" id="ARBA00001947"/>
    </source>
</evidence>
<evidence type="ECO:0000256" key="6">
    <source>
        <dbReference type="ARBA" id="ARBA00016853"/>
    </source>
</evidence>
<dbReference type="EMBL" id="LR593886">
    <property type="protein sequence ID" value="VTR90966.1"/>
    <property type="molecule type" value="Genomic_DNA"/>
</dbReference>
<keyword evidence="9" id="KW-0862">Zinc</keyword>
<dbReference type="EC" id="3.5.1.18" evidence="5"/>
<dbReference type="InterPro" id="IPR011650">
    <property type="entry name" value="Peptidase_M20_dimer"/>
</dbReference>
<dbReference type="Proteomes" id="UP000464178">
    <property type="component" value="Chromosome"/>
</dbReference>
<evidence type="ECO:0000256" key="9">
    <source>
        <dbReference type="ARBA" id="ARBA00022833"/>
    </source>
</evidence>
<keyword evidence="7" id="KW-0479">Metal-binding</keyword>
<dbReference type="Pfam" id="PF07687">
    <property type="entry name" value="M20_dimer"/>
    <property type="match status" value="1"/>
</dbReference>
<proteinExistence type="inferred from homology"/>
<dbReference type="GO" id="GO:0009089">
    <property type="term" value="P:lysine biosynthetic process via diaminopimelate"/>
    <property type="evidence" value="ECO:0007669"/>
    <property type="project" value="UniProtKB-UniPathway"/>
</dbReference>
<dbReference type="Gene3D" id="3.40.630.10">
    <property type="entry name" value="Zn peptidases"/>
    <property type="match status" value="1"/>
</dbReference>
<keyword evidence="8" id="KW-0378">Hydrolase</keyword>
<dbReference type="UniPathway" id="UPA00034">
    <property type="reaction ID" value="UER00021"/>
</dbReference>
<evidence type="ECO:0000256" key="7">
    <source>
        <dbReference type="ARBA" id="ARBA00022723"/>
    </source>
</evidence>
<dbReference type="SUPFAM" id="SSF55031">
    <property type="entry name" value="Bacterial exopeptidase dimerisation domain"/>
    <property type="match status" value="1"/>
</dbReference>
<dbReference type="SUPFAM" id="SSF53187">
    <property type="entry name" value="Zn-dependent exopeptidases"/>
    <property type="match status" value="1"/>
</dbReference>
<dbReference type="Gene3D" id="3.30.70.360">
    <property type="match status" value="1"/>
</dbReference>
<dbReference type="PROSITE" id="PS00759">
    <property type="entry name" value="ARGE_DAPE_CPG2_2"/>
    <property type="match status" value="1"/>
</dbReference>
<comment type="cofactor">
    <cofactor evidence="1">
        <name>Co(2+)</name>
        <dbReference type="ChEBI" id="CHEBI:48828"/>
    </cofactor>
</comment>
<evidence type="ECO:0000256" key="10">
    <source>
        <dbReference type="ARBA" id="ARBA00023285"/>
    </source>
</evidence>
<dbReference type="KEGG" id="gms:SOIL9_67480"/>
<protein>
    <recommendedName>
        <fullName evidence="6">Probable succinyl-diaminopimelate desuccinylase</fullName>
        <ecNumber evidence="5">3.5.1.18</ecNumber>
    </recommendedName>
</protein>
<dbReference type="InterPro" id="IPR036264">
    <property type="entry name" value="Bact_exopeptidase_dim_dom"/>
</dbReference>
<gene>
    <name evidence="13" type="ORF">SOIL9_67480</name>
</gene>
<dbReference type="InterPro" id="IPR001261">
    <property type="entry name" value="ArgE/DapE_CS"/>
</dbReference>
<dbReference type="PANTHER" id="PTHR43808">
    <property type="entry name" value="ACETYLORNITHINE DEACETYLASE"/>
    <property type="match status" value="1"/>
</dbReference>
<sequence length="425" mass="45329">MLPTRVGARAPAGRFLVQRAGLLRFSHVVALCESRPQGTPDLMLPLPQLLAELVRLPSINPMGRTDLDPALVHESRVTDFLESQIRELGCEFYRQRVADGRENLVATYMPPGPAPGHVLFEAHQDTVPVDGMIVEPFGAKVEGGKLYGRGSCDVKGGGAVMLAAFARLIREKPANSAKVTLAFTVDEEHGGAGIQELMASGFRADCAIVAEPTLLNIVNAHKGVARWILETTGRACHSSRPEQGINAVYRMARLLQGIEEYARTLQSAPPDPILGPRTISVGRVTGGVSPNTVPDFCRADLDRRLLPGETYESATAELEAVLKALPGVDFPFTLTRSSAGCLPLSPALSVDLVKRFGATIDSVTGSHTVHPVPFGTDAATVAAAGVPVIVFGPGDIAQAHTKDEWIDLAQLEPAAEILFRFACGK</sequence>
<evidence type="ECO:0000313" key="13">
    <source>
        <dbReference type="EMBL" id="VTR90966.1"/>
    </source>
</evidence>
<name>A0A6P2CRK7_9BACT</name>
<comment type="cofactor">
    <cofactor evidence="2">
        <name>Zn(2+)</name>
        <dbReference type="ChEBI" id="CHEBI:29105"/>
    </cofactor>
</comment>
<comment type="catalytic activity">
    <reaction evidence="11">
        <text>N-succinyl-(2S,6S)-2,6-diaminopimelate + H2O = (2S,6S)-2,6-diaminopimelate + succinate</text>
        <dbReference type="Rhea" id="RHEA:22608"/>
        <dbReference type="ChEBI" id="CHEBI:15377"/>
        <dbReference type="ChEBI" id="CHEBI:30031"/>
        <dbReference type="ChEBI" id="CHEBI:57609"/>
        <dbReference type="ChEBI" id="CHEBI:58087"/>
        <dbReference type="EC" id="3.5.1.18"/>
    </reaction>
</comment>
<dbReference type="PROSITE" id="PS00758">
    <property type="entry name" value="ARGE_DAPE_CPG2_1"/>
    <property type="match status" value="1"/>
</dbReference>
<accession>A0A6P2CRK7</accession>